<dbReference type="AlphaFoldDB" id="A0A2J8SNW1"/>
<evidence type="ECO:0000313" key="2">
    <source>
        <dbReference type="EMBL" id="PNJ22453.1"/>
    </source>
</evidence>
<feature type="non-terminal residue" evidence="2">
    <location>
        <position position="56"/>
    </location>
</feature>
<sequence length="56" mass="6082">MTHGSPQANASPSDAVAPDREVSRRQQQESCGSCQRTLPSLAVPRSSLTRRFSLLL</sequence>
<feature type="region of interest" description="Disordered" evidence="1">
    <location>
        <begin position="1"/>
        <end position="35"/>
    </location>
</feature>
<dbReference type="EMBL" id="NDHI03003557">
    <property type="protein sequence ID" value="PNJ22453.1"/>
    <property type="molecule type" value="Genomic_DNA"/>
</dbReference>
<organism evidence="2">
    <name type="scientific">Pongo abelii</name>
    <name type="common">Sumatran orangutan</name>
    <name type="synonym">Pongo pygmaeus abelii</name>
    <dbReference type="NCBI Taxonomy" id="9601"/>
    <lineage>
        <taxon>Eukaryota</taxon>
        <taxon>Metazoa</taxon>
        <taxon>Chordata</taxon>
        <taxon>Craniata</taxon>
        <taxon>Vertebrata</taxon>
        <taxon>Euteleostomi</taxon>
        <taxon>Mammalia</taxon>
        <taxon>Eutheria</taxon>
        <taxon>Euarchontoglires</taxon>
        <taxon>Primates</taxon>
        <taxon>Haplorrhini</taxon>
        <taxon>Catarrhini</taxon>
        <taxon>Hominidae</taxon>
        <taxon>Pongo</taxon>
    </lineage>
</organism>
<protein>
    <submittedName>
        <fullName evidence="2">SLC43A2 isoform 10</fullName>
    </submittedName>
</protein>
<accession>A0A2J8SNW1</accession>
<proteinExistence type="predicted"/>
<reference evidence="2" key="1">
    <citation type="submission" date="2017-12" db="EMBL/GenBank/DDBJ databases">
        <title>High-resolution comparative analysis of great ape genomes.</title>
        <authorList>
            <person name="Pollen A."/>
            <person name="Hastie A."/>
            <person name="Hormozdiari F."/>
            <person name="Dougherty M."/>
            <person name="Liu R."/>
            <person name="Chaisson M."/>
            <person name="Hoppe E."/>
            <person name="Hill C."/>
            <person name="Pang A."/>
            <person name="Hillier L."/>
            <person name="Baker C."/>
            <person name="Armstrong J."/>
            <person name="Shendure J."/>
            <person name="Paten B."/>
            <person name="Wilson R."/>
            <person name="Chao H."/>
            <person name="Schneider V."/>
            <person name="Ventura M."/>
            <person name="Kronenberg Z."/>
            <person name="Murali S."/>
            <person name="Gordon D."/>
            <person name="Cantsilieris S."/>
            <person name="Munson K."/>
            <person name="Nelson B."/>
            <person name="Raja A."/>
            <person name="Underwood J."/>
            <person name="Diekhans M."/>
            <person name="Fiddes I."/>
            <person name="Haussler D."/>
            <person name="Eichler E."/>
        </authorList>
    </citation>
    <scope>NUCLEOTIDE SEQUENCE [LARGE SCALE GENOMIC DNA]</scope>
    <source>
        <strain evidence="2">Susie</strain>
    </source>
</reference>
<gene>
    <name evidence="2" type="ORF">CR201_G0041399</name>
</gene>
<feature type="compositionally biased region" description="Basic and acidic residues" evidence="1">
    <location>
        <begin position="17"/>
        <end position="27"/>
    </location>
</feature>
<name>A0A2J8SNW1_PONAB</name>
<comment type="caution">
    <text evidence="2">The sequence shown here is derived from an EMBL/GenBank/DDBJ whole genome shotgun (WGS) entry which is preliminary data.</text>
</comment>
<evidence type="ECO:0000256" key="1">
    <source>
        <dbReference type="SAM" id="MobiDB-lite"/>
    </source>
</evidence>
<feature type="compositionally biased region" description="Polar residues" evidence="1">
    <location>
        <begin position="1"/>
        <end position="12"/>
    </location>
</feature>